<dbReference type="InterPro" id="IPR003439">
    <property type="entry name" value="ABC_transporter-like_ATP-bd"/>
</dbReference>
<feature type="transmembrane region" description="Helical" evidence="10">
    <location>
        <begin position="1080"/>
        <end position="1103"/>
    </location>
</feature>
<feature type="transmembrane region" description="Helical" evidence="10">
    <location>
        <begin position="830"/>
        <end position="850"/>
    </location>
</feature>
<keyword evidence="7" id="KW-0067">ATP-binding</keyword>
<evidence type="ECO:0000256" key="6">
    <source>
        <dbReference type="ARBA" id="ARBA00022741"/>
    </source>
</evidence>
<feature type="transmembrane region" description="Helical" evidence="10">
    <location>
        <begin position="1143"/>
        <end position="1164"/>
    </location>
</feature>
<dbReference type="EMBL" id="JAUEPS010000004">
    <property type="protein sequence ID" value="KAK0466239.1"/>
    <property type="molecule type" value="Genomic_DNA"/>
</dbReference>
<feature type="transmembrane region" description="Helical" evidence="10">
    <location>
        <begin position="334"/>
        <end position="353"/>
    </location>
</feature>
<comment type="subcellular location">
    <subcellularLocation>
        <location evidence="1">Membrane</location>
        <topology evidence="1">Multi-pass membrane protein</topology>
    </subcellularLocation>
</comment>
<dbReference type="Proteomes" id="UP001175211">
    <property type="component" value="Unassembled WGS sequence"/>
</dbReference>
<feature type="transmembrane region" description="Helical" evidence="10">
    <location>
        <begin position="1043"/>
        <end position="1068"/>
    </location>
</feature>
<keyword evidence="8 10" id="KW-1133">Transmembrane helix</keyword>
<sequence>MKSVLWRQFTILFWKNWIVLFKHPFLNFLRCFALPIGFGIFLAVAQLFLTKPSNFGIGNPISIYSLTQALKPDYALLWADGTDGTSDPSPASIIARITQNFTTSQLAAVRQLDSPDDIPSACPQNFNLFSECFAAIAFYDIPANGNATNPINYTIRADAGLAHIDVVKHSSDFEERILPLQWAIDQAIIELKTGERAPTPIQWPFTQETNEERDTRTRLSYIRGLRTLLVLLLFICFVGISYQLPGAVTAERANLVTAHMKAMGLLDLARILSWHISLSLAYLPAWVIVSLIWHYRIFSKTNAGLVVVVHLLLGLSLASWSFFVAAPFGKSPQLAAVASTFLAILFAIIALVLSHAGNVAGFIFTILFPPGYYIFAIRAMCGFENNMLATNVLQGDPDNGLLLLPLLIAAIVNIVLWPILAALLERRLYDARNPSKPKDVEEKHSIPDNVAVSIKNLGKTFSASLLRPKKDIVTAVDDLTLDIPKHGIFVLLGSNGAGKSTVLSILGGLTGRTRGSMLFEGAVQRPRPGTIGIVSQKNVLFPELTCYQTLRVWRAVKWSGDNSGDEDIEQLLKDCDLEQKIHANASTLSGGQKRKLQLAIGLIGSSKGSHSLCLCCTSGVDPLSRRALWRTLTSFRQERTIIFTTHFLDEADLLADNIAILAAPGKLVANGSPVSLKRDLGEGYVIQVTFRSSPKGEESQVSTHLLHQIRNDVPSAYLSTPAPNQVSYHLKSKHSSDVEKVLQILENEKDVLNIASYDVTGTTIEDIFLDLMAKNDPQAFDEKCTHHSMPSSFYVEDLPSLQLSNGRRMSPLQQAKTIFVKRTLIARRSWLVPTLSVLVAIAASTIPLVFIRGRQPSCVKMFSNSTSIPLYLPISPMASVISLGAQVLNAPPGLISTLGNSTFSLSAADILDNSTFVDTIRQNYRALALGGVSMNLSTGSSLLAWEATQPGLTGTAMLNLVSNILYNNALNSTGQSASFPTIIQASYESFPAIAAGTLVALKWVAFFGAAMSVYPAFYALYVSRERRSAVQAMQFSNGLSDPVGLWIGHLLFDTIFAVISSTIIIIIFAAASDQFHGLGLLWLVMVLYGIAATLFAYCVSLVVATPLAAFAAVAAYEIIVFVLYLAGYLLTLTYAKTSEANNIITIIHFTLSVLSPIASVTRAALVSVNLFSLLCTGSGTVSASHMATIMRYGGPIVYLIVYIFVLLGILVWVDSGSSLPRIWSRKAFQRKTSVPLSQQLDVLAEADHAASSSDLLRVLGITKTFGDSKVVDDVTLSASPDTVFALLGPNGAGKTTAFNVIRRARFSLGVCPQFTAIDSQLTVREHLEIYGRLKGLGKETELLSNVDSLLKATALAAYADRLASKLSGGNQRKLSLAIALIDMWKTLRNVVVGKAVMITTHSMEEASALANKVGILAKRLLAVGTTESLSARYPTYEVHFTCRTREEITKAQILMAHIPGTRMADDVATRFEVPISDGFSLAQLFQVLSRHGDFSEYTVERATLESVFLKVIRENNVSEEDHVRQRRRWWFP</sequence>
<keyword evidence="4 10" id="KW-0812">Transmembrane</keyword>
<evidence type="ECO:0000256" key="7">
    <source>
        <dbReference type="ARBA" id="ARBA00022840"/>
    </source>
</evidence>
<dbReference type="GO" id="GO:0016020">
    <property type="term" value="C:membrane"/>
    <property type="evidence" value="ECO:0007669"/>
    <property type="project" value="UniProtKB-SubCell"/>
</dbReference>
<dbReference type="GO" id="GO:0140359">
    <property type="term" value="F:ABC-type transporter activity"/>
    <property type="evidence" value="ECO:0007669"/>
    <property type="project" value="InterPro"/>
</dbReference>
<evidence type="ECO:0000313" key="13">
    <source>
        <dbReference type="Proteomes" id="UP001175211"/>
    </source>
</evidence>
<evidence type="ECO:0000313" key="12">
    <source>
        <dbReference type="EMBL" id="KAK0466239.1"/>
    </source>
</evidence>
<reference evidence="12" key="1">
    <citation type="submission" date="2023-06" db="EMBL/GenBank/DDBJ databases">
        <authorList>
            <consortium name="Lawrence Berkeley National Laboratory"/>
            <person name="Ahrendt S."/>
            <person name="Sahu N."/>
            <person name="Indic B."/>
            <person name="Wong-Bajracharya J."/>
            <person name="Merenyi Z."/>
            <person name="Ke H.-M."/>
            <person name="Monk M."/>
            <person name="Kocsube S."/>
            <person name="Drula E."/>
            <person name="Lipzen A."/>
            <person name="Balint B."/>
            <person name="Henrissat B."/>
            <person name="Andreopoulos B."/>
            <person name="Martin F.M."/>
            <person name="Harder C.B."/>
            <person name="Rigling D."/>
            <person name="Ford K.L."/>
            <person name="Foster G.D."/>
            <person name="Pangilinan J."/>
            <person name="Papanicolaou A."/>
            <person name="Barry K."/>
            <person name="LaButti K."/>
            <person name="Viragh M."/>
            <person name="Koriabine M."/>
            <person name="Yan M."/>
            <person name="Riley R."/>
            <person name="Champramary S."/>
            <person name="Plett K.L."/>
            <person name="Tsai I.J."/>
            <person name="Slot J."/>
            <person name="Sipos G."/>
            <person name="Plett J."/>
            <person name="Nagy L.G."/>
            <person name="Grigoriev I.V."/>
        </authorList>
    </citation>
    <scope>NUCLEOTIDE SEQUENCE</scope>
    <source>
        <strain evidence="12">CCBAS 213</strain>
    </source>
</reference>
<evidence type="ECO:0000256" key="3">
    <source>
        <dbReference type="ARBA" id="ARBA00022448"/>
    </source>
</evidence>
<feature type="transmembrane region" description="Helical" evidence="10">
    <location>
        <begin position="1003"/>
        <end position="1023"/>
    </location>
</feature>
<dbReference type="GeneID" id="85363157"/>
<feature type="transmembrane region" description="Helical" evidence="10">
    <location>
        <begin position="25"/>
        <end position="49"/>
    </location>
</feature>
<comment type="similarity">
    <text evidence="2">Belongs to the ABC transporter superfamily. ABCA family.</text>
</comment>
<evidence type="ECO:0000256" key="8">
    <source>
        <dbReference type="ARBA" id="ARBA00022989"/>
    </source>
</evidence>
<dbReference type="Pfam" id="PF00005">
    <property type="entry name" value="ABC_tran"/>
    <property type="match status" value="2"/>
</dbReference>
<feature type="transmembrane region" description="Helical" evidence="10">
    <location>
        <begin position="360"/>
        <end position="380"/>
    </location>
</feature>
<evidence type="ECO:0000256" key="9">
    <source>
        <dbReference type="ARBA" id="ARBA00023136"/>
    </source>
</evidence>
<dbReference type="InterPro" id="IPR027417">
    <property type="entry name" value="P-loop_NTPase"/>
</dbReference>
<gene>
    <name evidence="12" type="ORF">EV420DRAFT_1710236</name>
</gene>
<keyword evidence="9 10" id="KW-0472">Membrane</keyword>
<dbReference type="PANTHER" id="PTHR19229">
    <property type="entry name" value="ATP-BINDING CASSETTE TRANSPORTER SUBFAMILY A ABCA"/>
    <property type="match status" value="1"/>
</dbReference>
<feature type="transmembrane region" description="Helical" evidence="10">
    <location>
        <begin position="271"/>
        <end position="293"/>
    </location>
</feature>
<keyword evidence="3" id="KW-0813">Transport</keyword>
<feature type="transmembrane region" description="Helical" evidence="10">
    <location>
        <begin position="1109"/>
        <end position="1131"/>
    </location>
</feature>
<name>A0AA39NIH3_ARMTA</name>
<dbReference type="InterPro" id="IPR017871">
    <property type="entry name" value="ABC_transporter-like_CS"/>
</dbReference>
<dbReference type="GO" id="GO:0005319">
    <property type="term" value="F:lipid transporter activity"/>
    <property type="evidence" value="ECO:0007669"/>
    <property type="project" value="TreeGrafter"/>
</dbReference>
<feature type="transmembrane region" description="Helical" evidence="10">
    <location>
        <begin position="1196"/>
        <end position="1213"/>
    </location>
</feature>
<feature type="transmembrane region" description="Helical" evidence="10">
    <location>
        <begin position="225"/>
        <end position="244"/>
    </location>
</feature>
<dbReference type="Gene3D" id="3.40.50.300">
    <property type="entry name" value="P-loop containing nucleotide triphosphate hydrolases"/>
    <property type="match status" value="2"/>
</dbReference>
<dbReference type="GO" id="GO:0005524">
    <property type="term" value="F:ATP binding"/>
    <property type="evidence" value="ECO:0007669"/>
    <property type="project" value="UniProtKB-KW"/>
</dbReference>
<protein>
    <recommendedName>
        <fullName evidence="11">ABC transporter domain-containing protein</fullName>
    </recommendedName>
</protein>
<dbReference type="InterPro" id="IPR026082">
    <property type="entry name" value="ABCA"/>
</dbReference>
<dbReference type="SUPFAM" id="SSF52540">
    <property type="entry name" value="P-loop containing nucleoside triphosphate hydrolases"/>
    <property type="match status" value="2"/>
</dbReference>
<keyword evidence="13" id="KW-1185">Reference proteome</keyword>
<dbReference type="InterPro" id="IPR003593">
    <property type="entry name" value="AAA+_ATPase"/>
</dbReference>
<dbReference type="InterPro" id="IPR013525">
    <property type="entry name" value="ABC2_TM"/>
</dbReference>
<evidence type="ECO:0000256" key="4">
    <source>
        <dbReference type="ARBA" id="ARBA00022692"/>
    </source>
</evidence>
<proteinExistence type="inferred from homology"/>
<evidence type="ECO:0000256" key="2">
    <source>
        <dbReference type="ARBA" id="ARBA00008869"/>
    </source>
</evidence>
<dbReference type="PROSITE" id="PS00211">
    <property type="entry name" value="ABC_TRANSPORTER_1"/>
    <property type="match status" value="2"/>
</dbReference>
<organism evidence="12 13">
    <name type="scientific">Armillaria tabescens</name>
    <name type="common">Ringless honey mushroom</name>
    <name type="synonym">Agaricus tabescens</name>
    <dbReference type="NCBI Taxonomy" id="1929756"/>
    <lineage>
        <taxon>Eukaryota</taxon>
        <taxon>Fungi</taxon>
        <taxon>Dikarya</taxon>
        <taxon>Basidiomycota</taxon>
        <taxon>Agaricomycotina</taxon>
        <taxon>Agaricomycetes</taxon>
        <taxon>Agaricomycetidae</taxon>
        <taxon>Agaricales</taxon>
        <taxon>Marasmiineae</taxon>
        <taxon>Physalacriaceae</taxon>
        <taxon>Desarmillaria</taxon>
    </lineage>
</organism>
<dbReference type="RefSeq" id="XP_060337066.1">
    <property type="nucleotide sequence ID" value="XM_060479609.1"/>
</dbReference>
<dbReference type="PANTHER" id="PTHR19229:SF36">
    <property type="entry name" value="ATP-BINDING CASSETTE SUB-FAMILY A MEMBER 2"/>
    <property type="match status" value="1"/>
</dbReference>
<accession>A0AA39NIH3</accession>
<keyword evidence="5" id="KW-0677">Repeat</keyword>
<evidence type="ECO:0000259" key="11">
    <source>
        <dbReference type="PROSITE" id="PS50893"/>
    </source>
</evidence>
<feature type="domain" description="ABC transporter" evidence="11">
    <location>
        <begin position="452"/>
        <end position="689"/>
    </location>
</feature>
<evidence type="ECO:0000256" key="1">
    <source>
        <dbReference type="ARBA" id="ARBA00004141"/>
    </source>
</evidence>
<feature type="transmembrane region" description="Helical" evidence="10">
    <location>
        <begin position="400"/>
        <end position="424"/>
    </location>
</feature>
<comment type="caution">
    <text evidence="12">The sequence shown here is derived from an EMBL/GenBank/DDBJ whole genome shotgun (WGS) entry which is preliminary data.</text>
</comment>
<feature type="transmembrane region" description="Helical" evidence="10">
    <location>
        <begin position="305"/>
        <end position="328"/>
    </location>
</feature>
<dbReference type="GO" id="GO:0016887">
    <property type="term" value="F:ATP hydrolysis activity"/>
    <property type="evidence" value="ECO:0007669"/>
    <property type="project" value="InterPro"/>
</dbReference>
<keyword evidence="6" id="KW-0547">Nucleotide-binding</keyword>
<dbReference type="Pfam" id="PF12698">
    <property type="entry name" value="ABC2_membrane_3"/>
    <property type="match status" value="2"/>
</dbReference>
<dbReference type="PROSITE" id="PS50893">
    <property type="entry name" value="ABC_TRANSPORTER_2"/>
    <property type="match status" value="2"/>
</dbReference>
<evidence type="ECO:0000256" key="5">
    <source>
        <dbReference type="ARBA" id="ARBA00022737"/>
    </source>
</evidence>
<dbReference type="SMART" id="SM00382">
    <property type="entry name" value="AAA"/>
    <property type="match status" value="2"/>
</dbReference>
<evidence type="ECO:0000256" key="10">
    <source>
        <dbReference type="SAM" id="Phobius"/>
    </source>
</evidence>
<dbReference type="CDD" id="cd03263">
    <property type="entry name" value="ABC_subfamily_A"/>
    <property type="match status" value="1"/>
</dbReference>
<feature type="domain" description="ABC transporter" evidence="11">
    <location>
        <begin position="1256"/>
        <end position="1467"/>
    </location>
</feature>